<comment type="caution">
    <text evidence="10">The sequence shown here is derived from an EMBL/GenBank/DDBJ whole genome shotgun (WGS) entry which is preliminary data.</text>
</comment>
<accession>A0A8H3TNA6</accession>
<organism evidence="10 11">
    <name type="scientific">Naganishia liquefaciens</name>
    <dbReference type="NCBI Taxonomy" id="104408"/>
    <lineage>
        <taxon>Eukaryota</taxon>
        <taxon>Fungi</taxon>
        <taxon>Dikarya</taxon>
        <taxon>Basidiomycota</taxon>
        <taxon>Agaricomycotina</taxon>
        <taxon>Tremellomycetes</taxon>
        <taxon>Filobasidiales</taxon>
        <taxon>Filobasidiaceae</taxon>
        <taxon>Naganishia</taxon>
    </lineage>
</organism>
<feature type="transmembrane region" description="Helical" evidence="7">
    <location>
        <begin position="815"/>
        <end position="832"/>
    </location>
</feature>
<evidence type="ECO:0000256" key="5">
    <source>
        <dbReference type="ARBA" id="ARBA00023136"/>
    </source>
</evidence>
<feature type="region of interest" description="Disordered" evidence="6">
    <location>
        <begin position="990"/>
        <end position="1019"/>
    </location>
</feature>
<evidence type="ECO:0000259" key="8">
    <source>
        <dbReference type="PROSITE" id="PS51380"/>
    </source>
</evidence>
<evidence type="ECO:0000259" key="9">
    <source>
        <dbReference type="PROSITE" id="PS51382"/>
    </source>
</evidence>
<feature type="compositionally biased region" description="Basic and acidic residues" evidence="6">
    <location>
        <begin position="267"/>
        <end position="280"/>
    </location>
</feature>
<evidence type="ECO:0000313" key="11">
    <source>
        <dbReference type="Proteomes" id="UP000620104"/>
    </source>
</evidence>
<comment type="similarity">
    <text evidence="2">Belongs to the SYG1 (TC 2.A.94) family.</text>
</comment>
<reference evidence="10" key="1">
    <citation type="submission" date="2020-07" db="EMBL/GenBank/DDBJ databases">
        <title>Draft Genome Sequence of a Deep-Sea Yeast, Naganishia (Cryptococcus) liquefaciens strain N6.</title>
        <authorList>
            <person name="Han Y.W."/>
            <person name="Kajitani R."/>
            <person name="Morimoto H."/>
            <person name="Parhat M."/>
            <person name="Tsubouchi H."/>
            <person name="Bakenova O."/>
            <person name="Ogata M."/>
            <person name="Argunhan B."/>
            <person name="Aoki R."/>
            <person name="Kajiwara S."/>
            <person name="Itoh T."/>
            <person name="Iwasaki H."/>
        </authorList>
    </citation>
    <scope>NUCLEOTIDE SEQUENCE</scope>
    <source>
        <strain evidence="10">N6</strain>
    </source>
</reference>
<feature type="transmembrane region" description="Helical" evidence="7">
    <location>
        <begin position="860"/>
        <end position="879"/>
    </location>
</feature>
<feature type="compositionally biased region" description="Acidic residues" evidence="6">
    <location>
        <begin position="169"/>
        <end position="178"/>
    </location>
</feature>
<feature type="compositionally biased region" description="Polar residues" evidence="6">
    <location>
        <begin position="407"/>
        <end position="416"/>
    </location>
</feature>
<feature type="transmembrane region" description="Helical" evidence="7">
    <location>
        <begin position="589"/>
        <end position="613"/>
    </location>
</feature>
<keyword evidence="3 7" id="KW-0812">Transmembrane</keyword>
<dbReference type="AlphaFoldDB" id="A0A8H3TNA6"/>
<keyword evidence="5 7" id="KW-0472">Membrane</keyword>
<evidence type="ECO:0000256" key="7">
    <source>
        <dbReference type="SAM" id="Phobius"/>
    </source>
</evidence>
<dbReference type="PANTHER" id="PTHR10783">
    <property type="entry name" value="XENOTROPIC AND POLYTROPIC RETROVIRUS RECEPTOR 1-RELATED"/>
    <property type="match status" value="1"/>
</dbReference>
<dbReference type="PROSITE" id="PS51380">
    <property type="entry name" value="EXS"/>
    <property type="match status" value="1"/>
</dbReference>
<evidence type="ECO:0000256" key="4">
    <source>
        <dbReference type="ARBA" id="ARBA00022989"/>
    </source>
</evidence>
<name>A0A8H3TNA6_9TREE</name>
<feature type="compositionally biased region" description="Basic and acidic residues" evidence="6">
    <location>
        <begin position="194"/>
        <end position="203"/>
    </location>
</feature>
<feature type="domain" description="SPX" evidence="9">
    <location>
        <begin position="1"/>
        <end position="496"/>
    </location>
</feature>
<feature type="transmembrane region" description="Helical" evidence="7">
    <location>
        <begin position="661"/>
        <end position="679"/>
    </location>
</feature>
<feature type="transmembrane region" description="Helical" evidence="7">
    <location>
        <begin position="634"/>
        <end position="655"/>
    </location>
</feature>
<feature type="domain" description="EXS" evidence="8">
    <location>
        <begin position="747"/>
        <end position="940"/>
    </location>
</feature>
<dbReference type="GO" id="GO:0016036">
    <property type="term" value="P:cellular response to phosphate starvation"/>
    <property type="evidence" value="ECO:0007669"/>
    <property type="project" value="TreeGrafter"/>
</dbReference>
<protein>
    <submittedName>
        <fullName evidence="10">Uncharacterized protein</fullName>
    </submittedName>
</protein>
<dbReference type="PANTHER" id="PTHR10783:SF103">
    <property type="entry name" value="SOLUTE CARRIER FAMILY 53 MEMBER 1"/>
    <property type="match status" value="1"/>
</dbReference>
<dbReference type="InterPro" id="IPR004342">
    <property type="entry name" value="EXS_C"/>
</dbReference>
<dbReference type="Pfam" id="PF03124">
    <property type="entry name" value="EXS"/>
    <property type="match status" value="1"/>
</dbReference>
<dbReference type="EMBL" id="BLZA01000007">
    <property type="protein sequence ID" value="GHJ84202.1"/>
    <property type="molecule type" value="Genomic_DNA"/>
</dbReference>
<evidence type="ECO:0000256" key="6">
    <source>
        <dbReference type="SAM" id="MobiDB-lite"/>
    </source>
</evidence>
<dbReference type="GO" id="GO:0005794">
    <property type="term" value="C:Golgi apparatus"/>
    <property type="evidence" value="ECO:0007669"/>
    <property type="project" value="TreeGrafter"/>
</dbReference>
<sequence>MKFARYLEDNCTPEWKRAYIDYRKLKKCIKAIQQRQITGQPAEAVKLVDDAPRSDAERGMGVRGRTDDEEREDSESDKGPSAFPRLKPTPGDRSKRRHQKLQQQSQHLHPASATASPVPSRYGSMGRTPPMMRRQRAPSPPELVLPDASNPETDETCVEPRKSTGTGETGDEDVDADSGDIASVRSGTPLAGRGEGKHAHWDDSPVDPGMTSGSGSGRDSSSGDEDKYLPPARKSTTVASKSPRLMAAVTRTPSILAKSPRILAGKTSDKPDVTRNDSSRRNTPSSGFAPRYPETIDALYAVCAPDERRFFTLLDAELEKVESFYHERESDAIRRSHQLKAQLAELAAHRRVFHEAEEERAKHSVGAGVKRYLKEPMQAVAHEVGKRVPFVANVAGEAPTTAGDAAPSTTTTSENGMRQRKNGAKVPADDVNPTLRDFDPEKYQRYKKKLKVALMEYYKELEILKNYRILNLTGFKKALKKFEKTARIRCIDLYMDEKVNKRSFADHRPVDALLKEMEDEYTTRFEKGDHKKAVDRLRGQFMTKTHHLSTFWSGIYVGIGVPIFILALVQALDPSVSKSFPQRDGLLVVYATFFLPVLFAMLFELNLTAYVSARINYPFIMELDVRTALDHRQFLEIPALLFAVLAFCMYFSFHFTGSPQISPFAWPVVWVVFTVLFFLNPIPIYYQHARYWLLSVLARVFTPGYSRVEFIAFFVADELNSLAYTFGNIWFIGCAYNKGWPSDIFSACSTSHSWVYGLLVTIPALIRLIQCIKRWSDSRLRIHLVNAGKYTSNVVQYAFYVYWRSRGNRIHDHSFALWATFATISSTYTSSWDLSVDWGLLRPRAGYLRESLGYPSIKPYYYVAMVINVLIRFIWVWYIPASASHLRTRAFFFALAEMLRRWQWNFFRVETEQVGNTDQYRVTREVPLPYHRLRDDEDLDEELERISTKYGKEKGFSLRRAAFKLGNLREQLIKRHKSIVTRDGINAGPIGDDVHKDYEPRRVDPSMEAEIREVVSDSQ</sequence>
<evidence type="ECO:0000313" key="10">
    <source>
        <dbReference type="EMBL" id="GHJ84202.1"/>
    </source>
</evidence>
<evidence type="ECO:0000256" key="1">
    <source>
        <dbReference type="ARBA" id="ARBA00004141"/>
    </source>
</evidence>
<dbReference type="GO" id="GO:0005886">
    <property type="term" value="C:plasma membrane"/>
    <property type="evidence" value="ECO:0007669"/>
    <property type="project" value="TreeGrafter"/>
</dbReference>
<dbReference type="OrthoDB" id="9970435at2759"/>
<dbReference type="GO" id="GO:0000822">
    <property type="term" value="F:inositol hexakisphosphate binding"/>
    <property type="evidence" value="ECO:0007669"/>
    <property type="project" value="TreeGrafter"/>
</dbReference>
<feature type="region of interest" description="Disordered" evidence="6">
    <location>
        <begin position="399"/>
        <end position="434"/>
    </location>
</feature>
<feature type="transmembrane region" description="Helical" evidence="7">
    <location>
        <begin position="548"/>
        <end position="569"/>
    </location>
</feature>
<evidence type="ECO:0000256" key="2">
    <source>
        <dbReference type="ARBA" id="ARBA00009665"/>
    </source>
</evidence>
<dbReference type="GO" id="GO:0006817">
    <property type="term" value="P:phosphate ion transport"/>
    <property type="evidence" value="ECO:0007669"/>
    <property type="project" value="TreeGrafter"/>
</dbReference>
<keyword evidence="4 7" id="KW-1133">Transmembrane helix</keyword>
<dbReference type="PROSITE" id="PS51382">
    <property type="entry name" value="SPX"/>
    <property type="match status" value="1"/>
</dbReference>
<dbReference type="Proteomes" id="UP000620104">
    <property type="component" value="Unassembled WGS sequence"/>
</dbReference>
<dbReference type="CDD" id="cd14475">
    <property type="entry name" value="SPX_SYG1_like"/>
    <property type="match status" value="1"/>
</dbReference>
<proteinExistence type="inferred from homology"/>
<feature type="region of interest" description="Disordered" evidence="6">
    <location>
        <begin position="36"/>
        <end position="290"/>
    </location>
</feature>
<evidence type="ECO:0000256" key="3">
    <source>
        <dbReference type="ARBA" id="ARBA00022692"/>
    </source>
</evidence>
<feature type="compositionally biased region" description="Basic and acidic residues" evidence="6">
    <location>
        <begin position="46"/>
        <end position="68"/>
    </location>
</feature>
<comment type="subcellular location">
    <subcellularLocation>
        <location evidence="1">Membrane</location>
        <topology evidence="1">Multi-pass membrane protein</topology>
    </subcellularLocation>
</comment>
<feature type="transmembrane region" description="Helical" evidence="7">
    <location>
        <begin position="754"/>
        <end position="772"/>
    </location>
</feature>
<dbReference type="Pfam" id="PF03105">
    <property type="entry name" value="SPX"/>
    <property type="match status" value="1"/>
</dbReference>
<keyword evidence="11" id="KW-1185">Reference proteome</keyword>
<dbReference type="InterPro" id="IPR004331">
    <property type="entry name" value="SPX_dom"/>
</dbReference>
<feature type="compositionally biased region" description="Basic and acidic residues" evidence="6">
    <location>
        <begin position="992"/>
        <end position="1019"/>
    </location>
</feature>
<gene>
    <name evidence="10" type="ORF">NliqN6_0604</name>
</gene>